<protein>
    <submittedName>
        <fullName evidence="1">Uncharacterized protein</fullName>
    </submittedName>
</protein>
<proteinExistence type="predicted"/>
<organism evidence="1 2">
    <name type="scientific">Citrobacter freundii</name>
    <dbReference type="NCBI Taxonomy" id="546"/>
    <lineage>
        <taxon>Bacteria</taxon>
        <taxon>Pseudomonadati</taxon>
        <taxon>Pseudomonadota</taxon>
        <taxon>Gammaproteobacteria</taxon>
        <taxon>Enterobacterales</taxon>
        <taxon>Enterobacteriaceae</taxon>
        <taxon>Citrobacter</taxon>
        <taxon>Citrobacter freundii complex</taxon>
    </lineage>
</organism>
<sequence>MPTFIFWTTLYDDTTDPTRGANIMNITQIRNATQHIAFGGKTFSD</sequence>
<name>A0A7G2IXK1_CITFR</name>
<comment type="caution">
    <text evidence="1">The sequence shown here is derived from an EMBL/GenBank/DDBJ whole genome shotgun (WGS) entry which is preliminary data.</text>
</comment>
<evidence type="ECO:0000313" key="1">
    <source>
        <dbReference type="EMBL" id="CDL40549.1"/>
    </source>
</evidence>
<dbReference type="EMBL" id="CBWP010000074">
    <property type="protein sequence ID" value="CDL40549.1"/>
    <property type="molecule type" value="Genomic_DNA"/>
</dbReference>
<accession>A0A7G2IXK1</accession>
<evidence type="ECO:0000313" key="2">
    <source>
        <dbReference type="Proteomes" id="UP000019194"/>
    </source>
</evidence>
<reference evidence="1 2" key="1">
    <citation type="submission" date="2013-10" db="EMBL/GenBank/DDBJ databases">
        <title>Antibiotic resistance diversity of beta-lactamase producers in the General Hospital Vienna.</title>
        <authorList>
            <person name="Barisic I."/>
            <person name="Mitteregger D."/>
            <person name="Hirschl A.M."/>
            <person name="Noehammer C."/>
            <person name="Wiesinger-Mayr H."/>
        </authorList>
    </citation>
    <scope>NUCLEOTIDE SEQUENCE [LARGE SCALE GENOMIC DNA]</scope>
    <source>
        <strain evidence="1 2">ISC11</strain>
    </source>
</reference>
<dbReference type="AlphaFoldDB" id="A0A7G2IXK1"/>
<dbReference type="Proteomes" id="UP000019194">
    <property type="component" value="Unassembled WGS sequence"/>
</dbReference>